<reference evidence="1" key="1">
    <citation type="journal article" date="2021" name="Open Biol.">
        <title>Shared evolutionary footprints suggest mitochondrial oxidative damage underlies multiple complex I losses in fungi.</title>
        <authorList>
            <person name="Schikora-Tamarit M.A."/>
            <person name="Marcet-Houben M."/>
            <person name="Nosek J."/>
            <person name="Gabaldon T."/>
        </authorList>
    </citation>
    <scope>NUCLEOTIDE SEQUENCE</scope>
    <source>
        <strain evidence="1">NCAIM Y.01608</strain>
    </source>
</reference>
<gene>
    <name evidence="1" type="ORF">OGATHE_003250</name>
</gene>
<dbReference type="Proteomes" id="UP000788993">
    <property type="component" value="Unassembled WGS sequence"/>
</dbReference>
<comment type="caution">
    <text evidence="1">The sequence shown here is derived from an EMBL/GenBank/DDBJ whole genome shotgun (WGS) entry which is preliminary data.</text>
</comment>
<evidence type="ECO:0000313" key="2">
    <source>
        <dbReference type="Proteomes" id="UP000788993"/>
    </source>
</evidence>
<protein>
    <submittedName>
        <fullName evidence="1">Uncharacterized protein</fullName>
    </submittedName>
</protein>
<dbReference type="AlphaFoldDB" id="A0A9P8P990"/>
<evidence type="ECO:0000313" key="1">
    <source>
        <dbReference type="EMBL" id="KAH3667727.1"/>
    </source>
</evidence>
<accession>A0A9P8P990</accession>
<name>A0A9P8P990_9ASCO</name>
<organism evidence="1 2">
    <name type="scientific">Ogataea polymorpha</name>
    <dbReference type="NCBI Taxonomy" id="460523"/>
    <lineage>
        <taxon>Eukaryota</taxon>
        <taxon>Fungi</taxon>
        <taxon>Dikarya</taxon>
        <taxon>Ascomycota</taxon>
        <taxon>Saccharomycotina</taxon>
        <taxon>Pichiomycetes</taxon>
        <taxon>Pichiales</taxon>
        <taxon>Pichiaceae</taxon>
        <taxon>Ogataea</taxon>
    </lineage>
</organism>
<sequence>MLLSSIVSSSRPIATVKSVAVVILPPKTSPSVSRFAPVDSGPMVRSLAILTIEPPPRPIDSTCGIEKLVLTPAIKEYAED</sequence>
<proteinExistence type="predicted"/>
<reference evidence="1" key="2">
    <citation type="submission" date="2021-01" db="EMBL/GenBank/DDBJ databases">
        <authorList>
            <person name="Schikora-Tamarit M.A."/>
        </authorList>
    </citation>
    <scope>NUCLEOTIDE SEQUENCE</scope>
    <source>
        <strain evidence="1">NCAIM Y.01608</strain>
    </source>
</reference>
<dbReference type="EMBL" id="JAEUBD010001062">
    <property type="protein sequence ID" value="KAH3667727.1"/>
    <property type="molecule type" value="Genomic_DNA"/>
</dbReference>
<keyword evidence="2" id="KW-1185">Reference proteome</keyword>